<gene>
    <name evidence="2" type="ORF">DFH08DRAFT_402903</name>
</gene>
<dbReference type="Pfam" id="PF00069">
    <property type="entry name" value="Pkinase"/>
    <property type="match status" value="1"/>
</dbReference>
<dbReference type="InterPro" id="IPR011009">
    <property type="entry name" value="Kinase-like_dom_sf"/>
</dbReference>
<protein>
    <submittedName>
        <fullName evidence="2">Kinase-like domain-containing protein</fullName>
    </submittedName>
</protein>
<dbReference type="PROSITE" id="PS50011">
    <property type="entry name" value="PROTEIN_KINASE_DOM"/>
    <property type="match status" value="1"/>
</dbReference>
<dbReference type="Proteomes" id="UP001218218">
    <property type="component" value="Unassembled WGS sequence"/>
</dbReference>
<keyword evidence="2" id="KW-0418">Kinase</keyword>
<dbReference type="GO" id="GO:0004672">
    <property type="term" value="F:protein kinase activity"/>
    <property type="evidence" value="ECO:0007669"/>
    <property type="project" value="InterPro"/>
</dbReference>
<organism evidence="2 3">
    <name type="scientific">Mycena albidolilacea</name>
    <dbReference type="NCBI Taxonomy" id="1033008"/>
    <lineage>
        <taxon>Eukaryota</taxon>
        <taxon>Fungi</taxon>
        <taxon>Dikarya</taxon>
        <taxon>Basidiomycota</taxon>
        <taxon>Agaricomycotina</taxon>
        <taxon>Agaricomycetes</taxon>
        <taxon>Agaricomycetidae</taxon>
        <taxon>Agaricales</taxon>
        <taxon>Marasmiineae</taxon>
        <taxon>Mycenaceae</taxon>
        <taxon>Mycena</taxon>
    </lineage>
</organism>
<dbReference type="EMBL" id="JARIHO010000006">
    <property type="protein sequence ID" value="KAJ7359075.1"/>
    <property type="molecule type" value="Genomic_DNA"/>
</dbReference>
<evidence type="ECO:0000259" key="1">
    <source>
        <dbReference type="PROSITE" id="PS50011"/>
    </source>
</evidence>
<sequence>MRNAAPGSPRVADLQRELNIHRSIANQRGVVTLNFSFVDNPRAGGGNEYIFLMLNPAAGDLSNSILNRQMYADRPELVKEAFLQPADAVAECHNAGVYHRDLRPRNIWCDSEGGSLRIANFEKATR</sequence>
<accession>A0AAD7AIN5</accession>
<keyword evidence="3" id="KW-1185">Reference proteome</keyword>
<evidence type="ECO:0000313" key="2">
    <source>
        <dbReference type="EMBL" id="KAJ7359075.1"/>
    </source>
</evidence>
<dbReference type="GO" id="GO:0005524">
    <property type="term" value="F:ATP binding"/>
    <property type="evidence" value="ECO:0007669"/>
    <property type="project" value="InterPro"/>
</dbReference>
<name>A0AAD7AIN5_9AGAR</name>
<keyword evidence="2" id="KW-0808">Transferase</keyword>
<dbReference type="Gene3D" id="1.10.510.10">
    <property type="entry name" value="Transferase(Phosphotransferase) domain 1"/>
    <property type="match status" value="1"/>
</dbReference>
<reference evidence="2" key="1">
    <citation type="submission" date="2023-03" db="EMBL/GenBank/DDBJ databases">
        <title>Massive genome expansion in bonnet fungi (Mycena s.s.) driven by repeated elements and novel gene families across ecological guilds.</title>
        <authorList>
            <consortium name="Lawrence Berkeley National Laboratory"/>
            <person name="Harder C.B."/>
            <person name="Miyauchi S."/>
            <person name="Viragh M."/>
            <person name="Kuo A."/>
            <person name="Thoen E."/>
            <person name="Andreopoulos B."/>
            <person name="Lu D."/>
            <person name="Skrede I."/>
            <person name="Drula E."/>
            <person name="Henrissat B."/>
            <person name="Morin E."/>
            <person name="Kohler A."/>
            <person name="Barry K."/>
            <person name="LaButti K."/>
            <person name="Morin E."/>
            <person name="Salamov A."/>
            <person name="Lipzen A."/>
            <person name="Mereny Z."/>
            <person name="Hegedus B."/>
            <person name="Baldrian P."/>
            <person name="Stursova M."/>
            <person name="Weitz H."/>
            <person name="Taylor A."/>
            <person name="Grigoriev I.V."/>
            <person name="Nagy L.G."/>
            <person name="Martin F."/>
            <person name="Kauserud H."/>
        </authorList>
    </citation>
    <scope>NUCLEOTIDE SEQUENCE</scope>
    <source>
        <strain evidence="2">CBHHK002</strain>
    </source>
</reference>
<dbReference type="InterPro" id="IPR000719">
    <property type="entry name" value="Prot_kinase_dom"/>
</dbReference>
<feature type="domain" description="Protein kinase" evidence="1">
    <location>
        <begin position="1"/>
        <end position="126"/>
    </location>
</feature>
<proteinExistence type="predicted"/>
<comment type="caution">
    <text evidence="2">The sequence shown here is derived from an EMBL/GenBank/DDBJ whole genome shotgun (WGS) entry which is preliminary data.</text>
</comment>
<dbReference type="AlphaFoldDB" id="A0AAD7AIN5"/>
<evidence type="ECO:0000313" key="3">
    <source>
        <dbReference type="Proteomes" id="UP001218218"/>
    </source>
</evidence>
<dbReference type="SUPFAM" id="SSF56112">
    <property type="entry name" value="Protein kinase-like (PK-like)"/>
    <property type="match status" value="1"/>
</dbReference>